<dbReference type="Pfam" id="PF03784">
    <property type="entry name" value="Cyclotide"/>
    <property type="match status" value="1"/>
</dbReference>
<keyword evidence="2" id="KW-1015">Disulfide bond</keyword>
<dbReference type="InterPro" id="IPR005535">
    <property type="entry name" value="Cyclotide"/>
</dbReference>
<dbReference type="EMBL" id="KR912007">
    <property type="protein sequence ID" value="ALL96784.1"/>
    <property type="molecule type" value="mRNA"/>
</dbReference>
<dbReference type="AlphaFoldDB" id="A0A0S1RQI1"/>
<proteinExistence type="evidence at transcript level"/>
<dbReference type="InterPro" id="IPR036146">
    <property type="entry name" value="Cyclotide_sf"/>
</dbReference>
<evidence type="ECO:0000313" key="3">
    <source>
        <dbReference type="EMBL" id="ALL96784.1"/>
    </source>
</evidence>
<evidence type="ECO:0000256" key="2">
    <source>
        <dbReference type="ARBA" id="ARBA00023157"/>
    </source>
</evidence>
<dbReference type="GO" id="GO:0006952">
    <property type="term" value="P:defense response"/>
    <property type="evidence" value="ECO:0007669"/>
    <property type="project" value="UniProtKB-KW"/>
</dbReference>
<dbReference type="PROSITE" id="PS51052">
    <property type="entry name" value="CYCLOTIDE"/>
    <property type="match status" value="1"/>
</dbReference>
<reference evidence="3" key="1">
    <citation type="journal article" date="2015" name="New Phytol.">
        <title>Gene co-evolution and regulation locks cyclic plant defence peptides to their targets.</title>
        <authorList>
            <person name="Gilding E.K."/>
            <person name="Jackson M.A."/>
            <person name="Poth A.G."/>
            <person name="Henriques S.T."/>
            <person name="Mahatmanto T."/>
            <person name="Prentis P.J."/>
            <person name="Craik D.J."/>
        </authorList>
    </citation>
    <scope>NUCLEOTIDE SEQUENCE</scope>
</reference>
<dbReference type="SUPFAM" id="SSF57038">
    <property type="entry name" value="Cyclotides"/>
    <property type="match status" value="1"/>
</dbReference>
<organism evidence="3">
    <name type="scientific">Clitoria ternatea</name>
    <name type="common">Butterfly pea</name>
    <dbReference type="NCBI Taxonomy" id="43366"/>
    <lineage>
        <taxon>Eukaryota</taxon>
        <taxon>Viridiplantae</taxon>
        <taxon>Streptophyta</taxon>
        <taxon>Embryophyta</taxon>
        <taxon>Tracheophyta</taxon>
        <taxon>Spermatophyta</taxon>
        <taxon>Magnoliopsida</taxon>
        <taxon>eudicotyledons</taxon>
        <taxon>Gunneridae</taxon>
        <taxon>Pentapetalae</taxon>
        <taxon>rosids</taxon>
        <taxon>fabids</taxon>
        <taxon>Fabales</taxon>
        <taxon>Fabaceae</taxon>
        <taxon>Papilionoideae</taxon>
        <taxon>50 kb inversion clade</taxon>
        <taxon>NPAAA clade</taxon>
        <taxon>indigoferoid/millettioid clade</taxon>
        <taxon>Phaseoleae</taxon>
        <taxon>Clitoria</taxon>
    </lineage>
</organism>
<sequence length="50" mass="5332">MFTLTKTEGGSPLLRGETCVLQTCYTPGCSCTIAICLNNHIIVTNAKTGR</sequence>
<evidence type="ECO:0000256" key="1">
    <source>
        <dbReference type="ARBA" id="ARBA00022821"/>
    </source>
</evidence>
<keyword evidence="1" id="KW-0611">Plant defense</keyword>
<accession>A0A0S1RQI1</accession>
<name>A0A0S1RQI1_CLITE</name>
<protein>
    <submittedName>
        <fullName evidence="3">Albumin 1</fullName>
    </submittedName>
</protein>